<keyword evidence="5" id="KW-0378">Hydrolase</keyword>
<evidence type="ECO:0000256" key="5">
    <source>
        <dbReference type="ARBA" id="ARBA00022801"/>
    </source>
</evidence>
<dbReference type="FunFam" id="3.40.50.300:FF:000204">
    <property type="entry name" value="Translation elongation factor Tu"/>
    <property type="match status" value="1"/>
</dbReference>
<evidence type="ECO:0000256" key="7">
    <source>
        <dbReference type="ARBA" id="ARBA00023134"/>
    </source>
</evidence>
<keyword evidence="3" id="KW-0963">Cytoplasm</keyword>
<keyword evidence="6" id="KW-0648">Protein biosynthesis</keyword>
<dbReference type="GO" id="GO:0005737">
    <property type="term" value="C:cytoplasm"/>
    <property type="evidence" value="ECO:0007669"/>
    <property type="project" value="UniProtKB-SubCell"/>
</dbReference>
<accession>A0AAU9JTE1</accession>
<dbReference type="EMBL" id="CAJZBQ010000048">
    <property type="protein sequence ID" value="CAG9329625.1"/>
    <property type="molecule type" value="Genomic_DNA"/>
</dbReference>
<evidence type="ECO:0000313" key="12">
    <source>
        <dbReference type="Proteomes" id="UP001162131"/>
    </source>
</evidence>
<dbReference type="Gene3D" id="2.40.30.10">
    <property type="entry name" value="Translation factors"/>
    <property type="match status" value="2"/>
</dbReference>
<evidence type="ECO:0000256" key="8">
    <source>
        <dbReference type="ARBA" id="ARBA00049117"/>
    </source>
</evidence>
<dbReference type="PROSITE" id="PS00301">
    <property type="entry name" value="G_TR_1"/>
    <property type="match status" value="1"/>
</dbReference>
<keyword evidence="7" id="KW-0342">GTP-binding</keyword>
<protein>
    <recommendedName>
        <fullName evidence="10">Tr-type G domain-containing protein</fullName>
    </recommendedName>
</protein>
<dbReference type="SUPFAM" id="SSF50447">
    <property type="entry name" value="Translation proteins"/>
    <property type="match status" value="1"/>
</dbReference>
<dbReference type="GO" id="GO:0003924">
    <property type="term" value="F:GTPase activity"/>
    <property type="evidence" value="ECO:0007669"/>
    <property type="project" value="InterPro"/>
</dbReference>
<sequence length="605" mass="67017">MSRHRQFKRDIEEDEDYEDFDPMEDTDSPDYYIARVIEKTGPAHKDQVLKALQANDWNVQAAIKVINAAKQKTQKPAQKASPQKASPQKNAAPAPKQPEIKVAQPQIKIAEPSKKLEEDLPKLDAKSSSTEEVKTPHIEESKTPILSPQVSKQDLNADYPDIYPDIVHDGKPTVNLVVIGHVDAGKSTLMGHLLFLLGYIDPKVMHAYERDCKAIGKDSFQYAWVLDGTTEERQRGVTIDVACKEFSTENREVVLLDAPGHKDFVPNMISGAAQADAAILVIDSCQGAFESGFEGENHHGQTKEHSFLARSLGVSNLIVGVNKLDMMNWDQGRFLEIQNRLNPFLRTVGFRDNSVTYIPISGLGGVNLTSKPEIPELASWYNGPCLIELIDSLPPSQKDAKKPARLCIMDSYKLSHGTLLGQIVSGKIESGTISINDKIVIIPTGIKGRVKAIEKAGHSATKAYAGENVDVVLKDAEGDFGLVLPGHVLCSELYPVPQVKNFKIKAVTFDILFPVTREQNLIMHIQSLKIPVKVKRILQQIDPINGKVIKERPRCLTKFMSAILEIESSRRVCLEKFSNCKGLGRVTLRDHSETVMAGMVIELLE</sequence>
<dbReference type="PRINTS" id="PR00315">
    <property type="entry name" value="ELONGATNFCT"/>
</dbReference>
<dbReference type="CDD" id="cd04093">
    <property type="entry name" value="HBS1_C_III"/>
    <property type="match status" value="1"/>
</dbReference>
<dbReference type="SUPFAM" id="SSF50465">
    <property type="entry name" value="EF-Tu/eEF-1alpha/eIF2-gamma C-terminal domain"/>
    <property type="match status" value="1"/>
</dbReference>
<feature type="compositionally biased region" description="Basic and acidic residues" evidence="9">
    <location>
        <begin position="111"/>
        <end position="142"/>
    </location>
</feature>
<gene>
    <name evidence="11" type="ORF">BSTOLATCC_MIC49252</name>
</gene>
<dbReference type="InterPro" id="IPR054696">
    <property type="entry name" value="GTP-eEF1A_C"/>
</dbReference>
<dbReference type="GO" id="GO:0006412">
    <property type="term" value="P:translation"/>
    <property type="evidence" value="ECO:0007669"/>
    <property type="project" value="UniProtKB-KW"/>
</dbReference>
<dbReference type="PROSITE" id="PS51722">
    <property type="entry name" value="G_TR_2"/>
    <property type="match status" value="1"/>
</dbReference>
<feature type="region of interest" description="Disordered" evidence="9">
    <location>
        <begin position="1"/>
        <end position="28"/>
    </location>
</feature>
<feature type="region of interest" description="Disordered" evidence="9">
    <location>
        <begin position="70"/>
        <end position="143"/>
    </location>
</feature>
<dbReference type="InterPro" id="IPR031157">
    <property type="entry name" value="G_TR_CS"/>
</dbReference>
<dbReference type="Proteomes" id="UP001162131">
    <property type="component" value="Unassembled WGS sequence"/>
</dbReference>
<dbReference type="InterPro" id="IPR050100">
    <property type="entry name" value="TRAFAC_GTPase_members"/>
</dbReference>
<evidence type="ECO:0000313" key="11">
    <source>
        <dbReference type="EMBL" id="CAG9329625.1"/>
    </source>
</evidence>
<dbReference type="Pfam" id="PF22594">
    <property type="entry name" value="GTP-eEF1A_C"/>
    <property type="match status" value="1"/>
</dbReference>
<evidence type="ECO:0000256" key="3">
    <source>
        <dbReference type="ARBA" id="ARBA00022490"/>
    </source>
</evidence>
<dbReference type="Pfam" id="PF00009">
    <property type="entry name" value="GTP_EFTU"/>
    <property type="match status" value="1"/>
</dbReference>
<evidence type="ECO:0000256" key="9">
    <source>
        <dbReference type="SAM" id="MobiDB-lite"/>
    </source>
</evidence>
<dbReference type="InterPro" id="IPR009001">
    <property type="entry name" value="Transl_elong_EF1A/Init_IF2_C"/>
</dbReference>
<evidence type="ECO:0000256" key="1">
    <source>
        <dbReference type="ARBA" id="ARBA00004496"/>
    </source>
</evidence>
<dbReference type="GO" id="GO:0005525">
    <property type="term" value="F:GTP binding"/>
    <property type="evidence" value="ECO:0007669"/>
    <property type="project" value="UniProtKB-KW"/>
</dbReference>
<evidence type="ECO:0000256" key="6">
    <source>
        <dbReference type="ARBA" id="ARBA00022917"/>
    </source>
</evidence>
<name>A0AAU9JTE1_9CILI</name>
<comment type="subcellular location">
    <subcellularLocation>
        <location evidence="1">Cytoplasm</location>
    </subcellularLocation>
</comment>
<dbReference type="CDD" id="cd01883">
    <property type="entry name" value="EF1_alpha"/>
    <property type="match status" value="1"/>
</dbReference>
<dbReference type="InterPro" id="IPR009000">
    <property type="entry name" value="Transl_B-barrel_sf"/>
</dbReference>
<evidence type="ECO:0000256" key="2">
    <source>
        <dbReference type="ARBA" id="ARBA00007249"/>
    </source>
</evidence>
<feature type="compositionally biased region" description="Acidic residues" evidence="9">
    <location>
        <begin position="12"/>
        <end position="28"/>
    </location>
</feature>
<feature type="domain" description="Tr-type G" evidence="10">
    <location>
        <begin position="171"/>
        <end position="398"/>
    </location>
</feature>
<keyword evidence="4" id="KW-0547">Nucleotide-binding</keyword>
<dbReference type="Gene3D" id="3.40.50.300">
    <property type="entry name" value="P-loop containing nucleotide triphosphate hydrolases"/>
    <property type="match status" value="1"/>
</dbReference>
<proteinExistence type="inferred from homology"/>
<dbReference type="InterPro" id="IPR027417">
    <property type="entry name" value="P-loop_NTPase"/>
</dbReference>
<comment type="catalytic activity">
    <reaction evidence="8">
        <text>GTP + H2O = GDP + phosphate + H(+)</text>
        <dbReference type="Rhea" id="RHEA:19669"/>
        <dbReference type="ChEBI" id="CHEBI:15377"/>
        <dbReference type="ChEBI" id="CHEBI:15378"/>
        <dbReference type="ChEBI" id="CHEBI:37565"/>
        <dbReference type="ChEBI" id="CHEBI:43474"/>
        <dbReference type="ChEBI" id="CHEBI:58189"/>
    </reaction>
    <physiologicalReaction direction="left-to-right" evidence="8">
        <dbReference type="Rhea" id="RHEA:19670"/>
    </physiologicalReaction>
</comment>
<dbReference type="AlphaFoldDB" id="A0AAU9JTE1"/>
<dbReference type="PANTHER" id="PTHR23115">
    <property type="entry name" value="TRANSLATION FACTOR"/>
    <property type="match status" value="1"/>
</dbReference>
<evidence type="ECO:0000256" key="4">
    <source>
        <dbReference type="ARBA" id="ARBA00022741"/>
    </source>
</evidence>
<dbReference type="InterPro" id="IPR000795">
    <property type="entry name" value="T_Tr_GTP-bd_dom"/>
</dbReference>
<comment type="caution">
    <text evidence="11">The sequence shown here is derived from an EMBL/GenBank/DDBJ whole genome shotgun (WGS) entry which is preliminary data.</text>
</comment>
<evidence type="ECO:0000259" key="10">
    <source>
        <dbReference type="PROSITE" id="PS51722"/>
    </source>
</evidence>
<keyword evidence="12" id="KW-1185">Reference proteome</keyword>
<reference evidence="11" key="1">
    <citation type="submission" date="2021-09" db="EMBL/GenBank/DDBJ databases">
        <authorList>
            <consortium name="AG Swart"/>
            <person name="Singh M."/>
            <person name="Singh A."/>
            <person name="Seah K."/>
            <person name="Emmerich C."/>
        </authorList>
    </citation>
    <scope>NUCLEOTIDE SEQUENCE</scope>
    <source>
        <strain evidence="11">ATCC30299</strain>
    </source>
</reference>
<feature type="compositionally biased region" description="Low complexity" evidence="9">
    <location>
        <begin position="70"/>
        <end position="94"/>
    </location>
</feature>
<comment type="similarity">
    <text evidence="2">Belongs to the TRAFAC class translation factor GTPase superfamily. Classic translation factor GTPase family. EF-Tu/EF-1A subfamily.</text>
</comment>
<organism evidence="11 12">
    <name type="scientific">Blepharisma stoltei</name>
    <dbReference type="NCBI Taxonomy" id="1481888"/>
    <lineage>
        <taxon>Eukaryota</taxon>
        <taxon>Sar</taxon>
        <taxon>Alveolata</taxon>
        <taxon>Ciliophora</taxon>
        <taxon>Postciliodesmatophora</taxon>
        <taxon>Heterotrichea</taxon>
        <taxon>Heterotrichida</taxon>
        <taxon>Blepharismidae</taxon>
        <taxon>Blepharisma</taxon>
    </lineage>
</organism>
<dbReference type="SUPFAM" id="SSF52540">
    <property type="entry name" value="P-loop containing nucleoside triphosphate hydrolases"/>
    <property type="match status" value="1"/>
</dbReference>